<keyword evidence="6" id="KW-0479">Metal-binding</keyword>
<accession>A0A917K471</accession>
<comment type="function">
    <text evidence="3">Purine nucleoside enzyme that catalyzes the phosphorolysis of adenosine and inosine nucleosides, yielding D-ribose 1-phosphate and the respective free bases, adenine and hypoxanthine. Also catalyzes the phosphorolysis of S-methyl-5'-thioadenosine into adenine and S-methyl-5-thio-alpha-D-ribose 1-phosphate. Also has adenosine deaminase activity.</text>
</comment>
<evidence type="ECO:0000256" key="4">
    <source>
        <dbReference type="ARBA" id="ARBA00007353"/>
    </source>
</evidence>
<evidence type="ECO:0000256" key="5">
    <source>
        <dbReference type="ARBA" id="ARBA00022679"/>
    </source>
</evidence>
<dbReference type="GO" id="GO:0016787">
    <property type="term" value="F:hydrolase activity"/>
    <property type="evidence" value="ECO:0007669"/>
    <property type="project" value="UniProtKB-KW"/>
</dbReference>
<dbReference type="NCBIfam" id="TIGR00726">
    <property type="entry name" value="peptidoglycan editing factor PgeF"/>
    <property type="match status" value="1"/>
</dbReference>
<organism evidence="13 14">
    <name type="scientific">Alicyclobacillus cellulosilyticus</name>
    <dbReference type="NCBI Taxonomy" id="1003997"/>
    <lineage>
        <taxon>Bacteria</taxon>
        <taxon>Bacillati</taxon>
        <taxon>Bacillota</taxon>
        <taxon>Bacilli</taxon>
        <taxon>Bacillales</taxon>
        <taxon>Alicyclobacillaceae</taxon>
        <taxon>Alicyclobacillus</taxon>
    </lineage>
</organism>
<evidence type="ECO:0000256" key="9">
    <source>
        <dbReference type="ARBA" id="ARBA00047989"/>
    </source>
</evidence>
<evidence type="ECO:0000256" key="10">
    <source>
        <dbReference type="ARBA" id="ARBA00048968"/>
    </source>
</evidence>
<keyword evidence="14" id="KW-1185">Reference proteome</keyword>
<comment type="similarity">
    <text evidence="4 12">Belongs to the purine nucleoside phosphorylase YfiH/LACC1 family.</text>
</comment>
<protein>
    <recommendedName>
        <fullName evidence="12">Purine nucleoside phosphorylase</fullName>
    </recommendedName>
</protein>
<dbReference type="AlphaFoldDB" id="A0A917K471"/>
<evidence type="ECO:0000256" key="7">
    <source>
        <dbReference type="ARBA" id="ARBA00022801"/>
    </source>
</evidence>
<evidence type="ECO:0000256" key="8">
    <source>
        <dbReference type="ARBA" id="ARBA00022833"/>
    </source>
</evidence>
<evidence type="ECO:0000313" key="14">
    <source>
        <dbReference type="Proteomes" id="UP000637695"/>
    </source>
</evidence>
<keyword evidence="8" id="KW-0862">Zinc</keyword>
<evidence type="ECO:0000256" key="1">
    <source>
        <dbReference type="ARBA" id="ARBA00000553"/>
    </source>
</evidence>
<comment type="catalytic activity">
    <reaction evidence="10">
        <text>adenosine + phosphate = alpha-D-ribose 1-phosphate + adenine</text>
        <dbReference type="Rhea" id="RHEA:27642"/>
        <dbReference type="ChEBI" id="CHEBI:16335"/>
        <dbReference type="ChEBI" id="CHEBI:16708"/>
        <dbReference type="ChEBI" id="CHEBI:43474"/>
        <dbReference type="ChEBI" id="CHEBI:57720"/>
        <dbReference type="EC" id="2.4.2.1"/>
    </reaction>
    <physiologicalReaction direction="left-to-right" evidence="10">
        <dbReference type="Rhea" id="RHEA:27643"/>
    </physiologicalReaction>
</comment>
<evidence type="ECO:0000313" key="13">
    <source>
        <dbReference type="EMBL" id="GGI97316.1"/>
    </source>
</evidence>
<dbReference type="InterPro" id="IPR011324">
    <property type="entry name" value="Cytotoxic_necrot_fac-like_cat"/>
</dbReference>
<dbReference type="Proteomes" id="UP000637695">
    <property type="component" value="Unassembled WGS sequence"/>
</dbReference>
<dbReference type="InterPro" id="IPR038371">
    <property type="entry name" value="Cu_polyphenol_OxRdtase_sf"/>
</dbReference>
<reference evidence="13" key="1">
    <citation type="journal article" date="2014" name="Int. J. Syst. Evol. Microbiol.">
        <title>Complete genome sequence of Corynebacterium casei LMG S-19264T (=DSM 44701T), isolated from a smear-ripened cheese.</title>
        <authorList>
            <consortium name="US DOE Joint Genome Institute (JGI-PGF)"/>
            <person name="Walter F."/>
            <person name="Albersmeier A."/>
            <person name="Kalinowski J."/>
            <person name="Ruckert C."/>
        </authorList>
    </citation>
    <scope>NUCLEOTIDE SEQUENCE</scope>
    <source>
        <strain evidence="13">JCM 18487</strain>
    </source>
</reference>
<comment type="catalytic activity">
    <reaction evidence="1">
        <text>inosine + phosphate = alpha-D-ribose 1-phosphate + hypoxanthine</text>
        <dbReference type="Rhea" id="RHEA:27646"/>
        <dbReference type="ChEBI" id="CHEBI:17368"/>
        <dbReference type="ChEBI" id="CHEBI:17596"/>
        <dbReference type="ChEBI" id="CHEBI:43474"/>
        <dbReference type="ChEBI" id="CHEBI:57720"/>
        <dbReference type="EC" id="2.4.2.1"/>
    </reaction>
    <physiologicalReaction direction="left-to-right" evidence="1">
        <dbReference type="Rhea" id="RHEA:27647"/>
    </physiologicalReaction>
</comment>
<sequence>MLTTWSGGVDSPIWWQPRWSDDGARGLFSFRVHGMSRFPYASLNVGLHVGDRTEHVVANRNRCAQALGVPLTHWVFAEQVHGTQVAVVGRADCGAGSDGHVPPIPGADALITGEPGVVIAVMAADCVPVLLYDRRNRVVAAVHSGWRGTVGHIVVKTLARMREVFGTATTDVEAWLGPSIRRCCYEVDRAVASQVAAAFGERFVMRRRGRADRFLVGLAQCIRADLTRAGVPGEQVRDSGVCTSCRVDVLFSHRAEGGRTGRQLAAVCLF</sequence>
<dbReference type="CDD" id="cd16833">
    <property type="entry name" value="YfiH"/>
    <property type="match status" value="1"/>
</dbReference>
<dbReference type="Pfam" id="PF02578">
    <property type="entry name" value="Cu-oxidase_4"/>
    <property type="match status" value="1"/>
</dbReference>
<gene>
    <name evidence="13" type="ORF">GCM10010885_03630</name>
</gene>
<keyword evidence="7" id="KW-0378">Hydrolase</keyword>
<dbReference type="GO" id="GO:0017061">
    <property type="term" value="F:S-methyl-5-thioadenosine phosphorylase activity"/>
    <property type="evidence" value="ECO:0007669"/>
    <property type="project" value="UniProtKB-EC"/>
</dbReference>
<evidence type="ECO:0000256" key="2">
    <source>
        <dbReference type="ARBA" id="ARBA00001947"/>
    </source>
</evidence>
<evidence type="ECO:0000256" key="12">
    <source>
        <dbReference type="RuleBase" id="RU361274"/>
    </source>
</evidence>
<evidence type="ECO:0000256" key="6">
    <source>
        <dbReference type="ARBA" id="ARBA00022723"/>
    </source>
</evidence>
<dbReference type="SUPFAM" id="SSF64438">
    <property type="entry name" value="CNF1/YfiH-like putative cysteine hydrolases"/>
    <property type="match status" value="1"/>
</dbReference>
<dbReference type="RefSeq" id="WP_188880800.1">
    <property type="nucleotide sequence ID" value="NZ_BMOY01000003.1"/>
</dbReference>
<comment type="caution">
    <text evidence="13">The sequence shown here is derived from an EMBL/GenBank/DDBJ whole genome shotgun (WGS) entry which is preliminary data.</text>
</comment>
<proteinExistence type="inferred from homology"/>
<evidence type="ECO:0000256" key="11">
    <source>
        <dbReference type="ARBA" id="ARBA00049893"/>
    </source>
</evidence>
<comment type="cofactor">
    <cofactor evidence="2">
        <name>Zn(2+)</name>
        <dbReference type="ChEBI" id="CHEBI:29105"/>
    </cofactor>
</comment>
<name>A0A917K471_9BACL</name>
<dbReference type="GO" id="GO:0005507">
    <property type="term" value="F:copper ion binding"/>
    <property type="evidence" value="ECO:0007669"/>
    <property type="project" value="TreeGrafter"/>
</dbReference>
<comment type="catalytic activity">
    <reaction evidence="11">
        <text>S-methyl-5'-thioadenosine + phosphate = 5-(methylsulfanyl)-alpha-D-ribose 1-phosphate + adenine</text>
        <dbReference type="Rhea" id="RHEA:11852"/>
        <dbReference type="ChEBI" id="CHEBI:16708"/>
        <dbReference type="ChEBI" id="CHEBI:17509"/>
        <dbReference type="ChEBI" id="CHEBI:43474"/>
        <dbReference type="ChEBI" id="CHEBI:58533"/>
        <dbReference type="EC" id="2.4.2.28"/>
    </reaction>
    <physiologicalReaction direction="left-to-right" evidence="11">
        <dbReference type="Rhea" id="RHEA:11853"/>
    </physiologicalReaction>
</comment>
<dbReference type="Gene3D" id="3.60.140.10">
    <property type="entry name" value="CNF1/YfiH-like putative cysteine hydrolases"/>
    <property type="match status" value="1"/>
</dbReference>
<dbReference type="EMBL" id="BMOY01000003">
    <property type="protein sequence ID" value="GGI97316.1"/>
    <property type="molecule type" value="Genomic_DNA"/>
</dbReference>
<reference evidence="13" key="2">
    <citation type="submission" date="2020-09" db="EMBL/GenBank/DDBJ databases">
        <authorList>
            <person name="Sun Q."/>
            <person name="Ohkuma M."/>
        </authorList>
    </citation>
    <scope>NUCLEOTIDE SEQUENCE</scope>
    <source>
        <strain evidence="13">JCM 18487</strain>
    </source>
</reference>
<keyword evidence="5" id="KW-0808">Transferase</keyword>
<dbReference type="PANTHER" id="PTHR30616">
    <property type="entry name" value="UNCHARACTERIZED PROTEIN YFIH"/>
    <property type="match status" value="1"/>
</dbReference>
<dbReference type="InterPro" id="IPR003730">
    <property type="entry name" value="Cu_polyphenol_OxRdtase"/>
</dbReference>
<comment type="catalytic activity">
    <reaction evidence="9">
        <text>adenosine + H2O + H(+) = inosine + NH4(+)</text>
        <dbReference type="Rhea" id="RHEA:24408"/>
        <dbReference type="ChEBI" id="CHEBI:15377"/>
        <dbReference type="ChEBI" id="CHEBI:15378"/>
        <dbReference type="ChEBI" id="CHEBI:16335"/>
        <dbReference type="ChEBI" id="CHEBI:17596"/>
        <dbReference type="ChEBI" id="CHEBI:28938"/>
        <dbReference type="EC" id="3.5.4.4"/>
    </reaction>
    <physiologicalReaction direction="left-to-right" evidence="9">
        <dbReference type="Rhea" id="RHEA:24409"/>
    </physiologicalReaction>
</comment>
<evidence type="ECO:0000256" key="3">
    <source>
        <dbReference type="ARBA" id="ARBA00003215"/>
    </source>
</evidence>
<dbReference type="PANTHER" id="PTHR30616:SF2">
    <property type="entry name" value="PURINE NUCLEOSIDE PHOSPHORYLASE LACC1"/>
    <property type="match status" value="1"/>
</dbReference>